<dbReference type="AlphaFoldDB" id="X1FH46"/>
<protein>
    <submittedName>
        <fullName evidence="1">Uncharacterized protein</fullName>
    </submittedName>
</protein>
<evidence type="ECO:0000313" key="1">
    <source>
        <dbReference type="EMBL" id="GAH28719.1"/>
    </source>
</evidence>
<dbReference type="EMBL" id="BARU01005244">
    <property type="protein sequence ID" value="GAH28719.1"/>
    <property type="molecule type" value="Genomic_DNA"/>
</dbReference>
<sequence>MSKRRRVDYALTGGSGDVNPQFYSGEGGTGEESNYAATSAYISPVSRGLPAPRGKAVVMEVLKIFVDLPDYEALTSTAVANRARFISFSTRDLGAGFVKLSDPTVFAKYADEQVYAFTAAGTVCSFQPSTISLDLTDGAGHGILIATDYIYVQYNTTQFGAANVPFYWKILYRFKTVALTEYIGIVQSQS</sequence>
<proteinExistence type="predicted"/>
<name>X1FH46_9ZZZZ</name>
<gene>
    <name evidence="1" type="ORF">S03H2_10160</name>
</gene>
<accession>X1FH46</accession>
<organism evidence="1">
    <name type="scientific">marine sediment metagenome</name>
    <dbReference type="NCBI Taxonomy" id="412755"/>
    <lineage>
        <taxon>unclassified sequences</taxon>
        <taxon>metagenomes</taxon>
        <taxon>ecological metagenomes</taxon>
    </lineage>
</organism>
<reference evidence="1" key="1">
    <citation type="journal article" date="2014" name="Front. Microbiol.">
        <title>High frequency of phylogenetically diverse reductive dehalogenase-homologous genes in deep subseafloor sedimentary metagenomes.</title>
        <authorList>
            <person name="Kawai M."/>
            <person name="Futagami T."/>
            <person name="Toyoda A."/>
            <person name="Takaki Y."/>
            <person name="Nishi S."/>
            <person name="Hori S."/>
            <person name="Arai W."/>
            <person name="Tsubouchi T."/>
            <person name="Morono Y."/>
            <person name="Uchiyama I."/>
            <person name="Ito T."/>
            <person name="Fujiyama A."/>
            <person name="Inagaki F."/>
            <person name="Takami H."/>
        </authorList>
    </citation>
    <scope>NUCLEOTIDE SEQUENCE</scope>
    <source>
        <strain evidence="1">Expedition CK06-06</strain>
    </source>
</reference>
<comment type="caution">
    <text evidence="1">The sequence shown here is derived from an EMBL/GenBank/DDBJ whole genome shotgun (WGS) entry which is preliminary data.</text>
</comment>